<dbReference type="HOGENOM" id="CLU_2672711_0_0_1"/>
<name>A0A0C9UVT7_SPHS4</name>
<organism evidence="1 2">
    <name type="scientific">Sphaerobolus stellatus (strain SS14)</name>
    <dbReference type="NCBI Taxonomy" id="990650"/>
    <lineage>
        <taxon>Eukaryota</taxon>
        <taxon>Fungi</taxon>
        <taxon>Dikarya</taxon>
        <taxon>Basidiomycota</taxon>
        <taxon>Agaricomycotina</taxon>
        <taxon>Agaricomycetes</taxon>
        <taxon>Phallomycetidae</taxon>
        <taxon>Geastrales</taxon>
        <taxon>Sphaerobolaceae</taxon>
        <taxon>Sphaerobolus</taxon>
    </lineage>
</organism>
<dbReference type="Proteomes" id="UP000054279">
    <property type="component" value="Unassembled WGS sequence"/>
</dbReference>
<keyword evidence="2" id="KW-1185">Reference proteome</keyword>
<protein>
    <submittedName>
        <fullName evidence="1">Uncharacterized protein</fullName>
    </submittedName>
</protein>
<accession>A0A0C9UVT7</accession>
<evidence type="ECO:0000313" key="1">
    <source>
        <dbReference type="EMBL" id="KIJ38979.1"/>
    </source>
</evidence>
<dbReference type="EMBL" id="KN837156">
    <property type="protein sequence ID" value="KIJ38979.1"/>
    <property type="molecule type" value="Genomic_DNA"/>
</dbReference>
<proteinExistence type="predicted"/>
<sequence>MRLKEYLNFGVACARWCLLADDLFRLNANDTPHIIQKQSSTLPLNLKCMYNVAQEAGILLAGAAQLKGANTGVLT</sequence>
<evidence type="ECO:0000313" key="2">
    <source>
        <dbReference type="Proteomes" id="UP000054279"/>
    </source>
</evidence>
<gene>
    <name evidence="1" type="ORF">M422DRAFT_258404</name>
</gene>
<dbReference type="AlphaFoldDB" id="A0A0C9UVT7"/>
<reference evidence="1 2" key="1">
    <citation type="submission" date="2014-06" db="EMBL/GenBank/DDBJ databases">
        <title>Evolutionary Origins and Diversification of the Mycorrhizal Mutualists.</title>
        <authorList>
            <consortium name="DOE Joint Genome Institute"/>
            <consortium name="Mycorrhizal Genomics Consortium"/>
            <person name="Kohler A."/>
            <person name="Kuo A."/>
            <person name="Nagy L.G."/>
            <person name="Floudas D."/>
            <person name="Copeland A."/>
            <person name="Barry K.W."/>
            <person name="Cichocki N."/>
            <person name="Veneault-Fourrey C."/>
            <person name="LaButti K."/>
            <person name="Lindquist E.A."/>
            <person name="Lipzen A."/>
            <person name="Lundell T."/>
            <person name="Morin E."/>
            <person name="Murat C."/>
            <person name="Riley R."/>
            <person name="Ohm R."/>
            <person name="Sun H."/>
            <person name="Tunlid A."/>
            <person name="Henrissat B."/>
            <person name="Grigoriev I.V."/>
            <person name="Hibbett D.S."/>
            <person name="Martin F."/>
        </authorList>
    </citation>
    <scope>NUCLEOTIDE SEQUENCE [LARGE SCALE GENOMIC DNA]</scope>
    <source>
        <strain evidence="1 2">SS14</strain>
    </source>
</reference>